<proteinExistence type="inferred from homology"/>
<dbReference type="InterPro" id="IPR007125">
    <property type="entry name" value="H2A/H2B/H3"/>
</dbReference>
<dbReference type="Gene3D" id="1.10.20.10">
    <property type="entry name" value="Histone, subunit A"/>
    <property type="match status" value="1"/>
</dbReference>
<feature type="domain" description="Core Histone H2A/H2B/H3" evidence="2">
    <location>
        <begin position="30"/>
        <end position="62"/>
    </location>
</feature>
<reference evidence="3" key="2">
    <citation type="journal article" date="2007" name="Genome Biol.">
        <title>Analysis of 14 BAC sequences from the Aedes aegypti genome: a benchmark for genome annotation and assembly.</title>
        <authorList>
            <person name="Lobo N.F."/>
            <person name="Campbell K.S."/>
            <person name="Thaner D."/>
            <person name="Debruyn B."/>
            <person name="Koo H."/>
            <person name="Gelbart W.M."/>
            <person name="Loftus B.J."/>
            <person name="Severson D.W."/>
            <person name="Collins F.H."/>
        </authorList>
    </citation>
    <scope>NUCLEOTIDE SEQUENCE</scope>
</reference>
<evidence type="ECO:0000259" key="2">
    <source>
        <dbReference type="Pfam" id="PF00125"/>
    </source>
</evidence>
<evidence type="ECO:0000256" key="1">
    <source>
        <dbReference type="ARBA" id="ARBA00010343"/>
    </source>
</evidence>
<dbReference type="PANTHER" id="PTHR11426">
    <property type="entry name" value="HISTONE H3"/>
    <property type="match status" value="1"/>
</dbReference>
<dbReference type="GO" id="GO:0000786">
    <property type="term" value="C:nucleosome"/>
    <property type="evidence" value="ECO:0007669"/>
    <property type="project" value="InterPro"/>
</dbReference>
<dbReference type="GO" id="GO:0003677">
    <property type="term" value="F:DNA binding"/>
    <property type="evidence" value="ECO:0007669"/>
    <property type="project" value="InterPro"/>
</dbReference>
<protein>
    <submittedName>
        <fullName evidence="3">Histone H3</fullName>
    </submittedName>
</protein>
<reference evidence="3" key="1">
    <citation type="submission" date="2006-12" db="EMBL/GenBank/DDBJ databases">
        <authorList>
            <person name="Lobo N.F."/>
            <person name="Campbell K.S."/>
            <person name="Thaner D."/>
            <person name="deBruyn B."/>
            <person name="Koo H."/>
            <person name="Gelbart W.M."/>
            <person name="Loftus B.J."/>
            <person name="Severson D.W."/>
            <person name="Collins F.H."/>
        </authorList>
    </citation>
    <scope>NUCLEOTIDE SEQUENCE</scope>
</reference>
<comment type="similarity">
    <text evidence="1">Belongs to the histone H3 family.</text>
</comment>
<dbReference type="AlphaFoldDB" id="A2I887"/>
<organism evidence="3">
    <name type="scientific">Aedes aegypti</name>
    <name type="common">Yellowfever mosquito</name>
    <name type="synonym">Culex aegypti</name>
    <dbReference type="NCBI Taxonomy" id="7159"/>
    <lineage>
        <taxon>Eukaryota</taxon>
        <taxon>Metazoa</taxon>
        <taxon>Ecdysozoa</taxon>
        <taxon>Arthropoda</taxon>
        <taxon>Hexapoda</taxon>
        <taxon>Insecta</taxon>
        <taxon>Pterygota</taxon>
        <taxon>Neoptera</taxon>
        <taxon>Endopterygota</taxon>
        <taxon>Diptera</taxon>
        <taxon>Nematocera</taxon>
        <taxon>Culicoidea</taxon>
        <taxon>Culicidae</taxon>
        <taxon>Culicinae</taxon>
        <taxon>Aedini</taxon>
        <taxon>Aedes</taxon>
        <taxon>Stegomyia</taxon>
    </lineage>
</organism>
<dbReference type="SMART" id="SM00428">
    <property type="entry name" value="H3"/>
    <property type="match status" value="1"/>
</dbReference>
<dbReference type="PRINTS" id="PR00622">
    <property type="entry name" value="HISTONEH3"/>
</dbReference>
<sequence>MKNFFCFVVVSGQICDSRARPSWSCRKRMAYLIGLFKITNLCAIHAKRVSIIPKDIQLTRRIRGERELQHNFKQNGSFDVKELQPETLHL</sequence>
<name>A2I887_AEDAE</name>
<dbReference type="GO" id="GO:0030527">
    <property type="term" value="F:structural constituent of chromatin"/>
    <property type="evidence" value="ECO:0007669"/>
    <property type="project" value="InterPro"/>
</dbReference>
<dbReference type="SUPFAM" id="SSF47113">
    <property type="entry name" value="Histone-fold"/>
    <property type="match status" value="1"/>
</dbReference>
<evidence type="ECO:0000313" key="3">
    <source>
        <dbReference type="EMBL" id="ABM68614.1"/>
    </source>
</evidence>
<dbReference type="InterPro" id="IPR000164">
    <property type="entry name" value="Histone_H3/CENP-A"/>
</dbReference>
<dbReference type="Pfam" id="PF00125">
    <property type="entry name" value="Histone"/>
    <property type="match status" value="1"/>
</dbReference>
<accession>A2I887</accession>
<dbReference type="InterPro" id="IPR009072">
    <property type="entry name" value="Histone-fold"/>
</dbReference>
<dbReference type="EMBL" id="EF173376">
    <property type="protein sequence ID" value="ABM68614.1"/>
    <property type="molecule type" value="Genomic_DNA"/>
</dbReference>
<dbReference type="GO" id="GO:0046982">
    <property type="term" value="F:protein heterodimerization activity"/>
    <property type="evidence" value="ECO:0007669"/>
    <property type="project" value="InterPro"/>
</dbReference>